<keyword evidence="1" id="KW-1133">Transmembrane helix</keyword>
<dbReference type="STRING" id="224013.ACX27_15985"/>
<feature type="transmembrane region" description="Helical" evidence="1">
    <location>
        <begin position="32"/>
        <end position="58"/>
    </location>
</feature>
<evidence type="ECO:0000313" key="3">
    <source>
        <dbReference type="Proteomes" id="UP000062645"/>
    </source>
</evidence>
<name>A0A0M4TLD8_9NOSO</name>
<dbReference type="EMBL" id="CP012036">
    <property type="protein sequence ID" value="ALF53999.1"/>
    <property type="molecule type" value="Genomic_DNA"/>
</dbReference>
<feature type="transmembrane region" description="Helical" evidence="1">
    <location>
        <begin position="177"/>
        <end position="196"/>
    </location>
</feature>
<organism evidence="2 3">
    <name type="scientific">Nostoc piscinale CENA21</name>
    <dbReference type="NCBI Taxonomy" id="224013"/>
    <lineage>
        <taxon>Bacteria</taxon>
        <taxon>Bacillati</taxon>
        <taxon>Cyanobacteriota</taxon>
        <taxon>Cyanophyceae</taxon>
        <taxon>Nostocales</taxon>
        <taxon>Nostocaceae</taxon>
        <taxon>Nostoc</taxon>
    </lineage>
</organism>
<accession>A0A0M4TLD8</accession>
<dbReference type="Proteomes" id="UP000062645">
    <property type="component" value="Chromosome"/>
</dbReference>
<keyword evidence="3" id="KW-1185">Reference proteome</keyword>
<evidence type="ECO:0000256" key="1">
    <source>
        <dbReference type="SAM" id="Phobius"/>
    </source>
</evidence>
<keyword evidence="1" id="KW-0812">Transmembrane</keyword>
<protein>
    <submittedName>
        <fullName evidence="2">Uncharacterized protein</fullName>
    </submittedName>
</protein>
<keyword evidence="1" id="KW-0472">Membrane</keyword>
<reference evidence="2 3" key="2">
    <citation type="journal article" date="2016" name="Genome Announc.">
        <title>Draft Genome Sequence of the N2-Fixing Cyanobacterium Nostoc piscinale CENA21, Isolated from the Brazilian Amazon Floodplain.</title>
        <authorList>
            <person name="Leao T."/>
            <person name="Guimaraes P.I."/>
            <person name="de Melo A.G."/>
            <person name="Ramos R.T."/>
            <person name="Leao P.N."/>
            <person name="Silva A."/>
            <person name="Fiore M.F."/>
            <person name="Schneider M.P."/>
        </authorList>
    </citation>
    <scope>NUCLEOTIDE SEQUENCE [LARGE SCALE GENOMIC DNA]</scope>
    <source>
        <strain evidence="2 3">CENA21</strain>
    </source>
</reference>
<feature type="transmembrane region" description="Helical" evidence="1">
    <location>
        <begin position="266"/>
        <end position="288"/>
    </location>
</feature>
<dbReference type="RefSeq" id="WP_062294307.1">
    <property type="nucleotide sequence ID" value="NZ_CP012036.1"/>
</dbReference>
<evidence type="ECO:0000313" key="2">
    <source>
        <dbReference type="EMBL" id="ALF53999.1"/>
    </source>
</evidence>
<sequence>MKKPKSLDFSKEQQNNSPWPIWFPYPSSWIRAFILVLLAFPGTNLIIFGLVGIIISILGNSPGLLIFFLFSGLLLPTICLAFLYHIFWFIWQKQELNRKFSKWTPSLNSLWEGFYGSIVMALSFLIILTIFTQVSFSACHTYYEISSELSRCAGRLTGYTTRTMLNSIQSNNFIDRYWFIIWIITASYLYQIEYLAKKYLVNKLKNKSHIYKDKHIKYSVDDTDKELDILRADLGLTQMKKGKQRHKFIYFPSRLNHHNYQNIHKIIFVSVLIGLGVLGIYSLVKFIYIQDKTPVAVTYQTPSAKEITPQPDNFREAVNQAISAANLTQSAKSSTEWQNIVKQWETAISLMQSVPSSSPNYVVAKQKIVEYQRNLSYAQKNANSAK</sequence>
<gene>
    <name evidence="2" type="ORF">ACX27_15985</name>
</gene>
<reference evidence="3" key="1">
    <citation type="submission" date="2015-07" db="EMBL/GenBank/DDBJ databases">
        <title>Genome Of Nitrogen-Fixing Cyanobacterium Nostoc piscinale CENA21 From Solimoes/Amazon River Floodplain Sediments And Comparative Genomics To Uncover Biosynthetic Natural Products Potential.</title>
        <authorList>
            <person name="Leao T.F."/>
            <person name="Leao P.N."/>
            <person name="Guimaraes P.I."/>
            <person name="de Melo A.G.C."/>
            <person name="Ramos R.T.J."/>
            <person name="Silva A."/>
            <person name="Fiore M.F."/>
            <person name="Schneider M.P.C."/>
        </authorList>
    </citation>
    <scope>NUCLEOTIDE SEQUENCE [LARGE SCALE GENOMIC DNA]</scope>
    <source>
        <strain evidence="3">CENA21</strain>
    </source>
</reference>
<proteinExistence type="predicted"/>
<dbReference type="PATRIC" id="fig|224013.5.peg.3821"/>
<dbReference type="AlphaFoldDB" id="A0A0M4TLD8"/>
<feature type="transmembrane region" description="Helical" evidence="1">
    <location>
        <begin position="112"/>
        <end position="134"/>
    </location>
</feature>
<feature type="transmembrane region" description="Helical" evidence="1">
    <location>
        <begin position="64"/>
        <end position="91"/>
    </location>
</feature>
<dbReference type="KEGG" id="npz:ACX27_15985"/>
<dbReference type="OrthoDB" id="570330at2"/>